<keyword evidence="6" id="KW-0804">Transcription</keyword>
<evidence type="ECO:0000256" key="3">
    <source>
        <dbReference type="ARBA" id="ARBA00022821"/>
    </source>
</evidence>
<dbReference type="Gene3D" id="3.30.730.10">
    <property type="entry name" value="AP2/ERF domain"/>
    <property type="match status" value="1"/>
</dbReference>
<keyword evidence="4" id="KW-0805">Transcription regulation</keyword>
<reference evidence="9" key="1">
    <citation type="journal article" date="2013" name="Genome Biol.">
        <title>Reference genomes and transcriptomes of Nicotiana sylvestris and Nicotiana tomentosiformis.</title>
        <authorList>
            <person name="Sierro N."/>
            <person name="Battey J.N."/>
            <person name="Ouadi S."/>
            <person name="Bovet L."/>
            <person name="Goepfert S."/>
            <person name="Bakaher N."/>
            <person name="Peitsch M.C."/>
            <person name="Ivanov N.V."/>
        </authorList>
    </citation>
    <scope>NUCLEOTIDE SEQUENCE [LARGE SCALE GENOMIC DNA]</scope>
</reference>
<dbReference type="GO" id="GO:0006952">
    <property type="term" value="P:defense response"/>
    <property type="evidence" value="ECO:0007669"/>
    <property type="project" value="UniProtKB-KW"/>
</dbReference>
<dbReference type="GO" id="GO:0003677">
    <property type="term" value="F:DNA binding"/>
    <property type="evidence" value="ECO:0007669"/>
    <property type="project" value="UniProtKB-KW"/>
</dbReference>
<evidence type="ECO:0000259" key="8">
    <source>
        <dbReference type="PROSITE" id="PS51032"/>
    </source>
</evidence>
<reference evidence="10 11" key="2">
    <citation type="submission" date="2025-04" db="UniProtKB">
        <authorList>
            <consortium name="RefSeq"/>
        </authorList>
    </citation>
    <scope>IDENTIFICATION</scope>
    <source>
        <tissue evidence="10 11">Leaf</tissue>
    </source>
</reference>
<dbReference type="GO" id="GO:0009873">
    <property type="term" value="P:ethylene-activated signaling pathway"/>
    <property type="evidence" value="ECO:0007669"/>
    <property type="project" value="UniProtKB-KW"/>
</dbReference>
<dbReference type="STRING" id="4096.A0A1U7Y6R6"/>
<dbReference type="InterPro" id="IPR001471">
    <property type="entry name" value="AP2/ERF_dom"/>
</dbReference>
<keyword evidence="7" id="KW-0539">Nucleus</keyword>
<evidence type="ECO:0000256" key="2">
    <source>
        <dbReference type="ARBA" id="ARBA00022745"/>
    </source>
</evidence>
<dbReference type="KEGG" id="nsy:104244984"/>
<dbReference type="PANTHER" id="PTHR31190">
    <property type="entry name" value="DNA-BINDING DOMAIN"/>
    <property type="match status" value="1"/>
</dbReference>
<dbReference type="InterPro" id="IPR044808">
    <property type="entry name" value="ERF_plant"/>
</dbReference>
<dbReference type="GeneID" id="104244984"/>
<dbReference type="CDD" id="cd00018">
    <property type="entry name" value="AP2"/>
    <property type="match status" value="1"/>
</dbReference>
<dbReference type="OrthoDB" id="552345at2759"/>
<dbReference type="InterPro" id="IPR016177">
    <property type="entry name" value="DNA-bd_dom_sf"/>
</dbReference>
<feature type="domain" description="AP2/ERF" evidence="8">
    <location>
        <begin position="103"/>
        <end position="161"/>
    </location>
</feature>
<dbReference type="GO" id="GO:0005634">
    <property type="term" value="C:nucleus"/>
    <property type="evidence" value="ECO:0007669"/>
    <property type="project" value="UniProtKB-SubCell"/>
</dbReference>
<dbReference type="PRINTS" id="PR00367">
    <property type="entry name" value="ETHRSPELEMNT"/>
</dbReference>
<keyword evidence="2" id="KW-0936">Ethylene signaling pathway</keyword>
<dbReference type="PANTHER" id="PTHR31190:SF407">
    <property type="entry name" value="ETHYLENE-RESPONSIVE TRANSCRIPTION FACTOR 13-LIKE"/>
    <property type="match status" value="1"/>
</dbReference>
<keyword evidence="5" id="KW-0238">DNA-binding</keyword>
<keyword evidence="9" id="KW-1185">Reference proteome</keyword>
<dbReference type="eggNOG" id="ENOG502SNVR">
    <property type="taxonomic scope" value="Eukaryota"/>
</dbReference>
<gene>
    <name evidence="10 11" type="primary">LOC104244984</name>
</gene>
<evidence type="ECO:0000256" key="1">
    <source>
        <dbReference type="ARBA" id="ARBA00004123"/>
    </source>
</evidence>
<comment type="subcellular location">
    <subcellularLocation>
        <location evidence="1">Nucleus</location>
    </subcellularLocation>
</comment>
<proteinExistence type="predicted"/>
<dbReference type="AlphaFoldDB" id="A0A1U7Y6R6"/>
<dbReference type="FunFam" id="3.30.730.10:FF:000001">
    <property type="entry name" value="Ethylene-responsive transcription factor 2"/>
    <property type="match status" value="1"/>
</dbReference>
<dbReference type="InterPro" id="IPR036955">
    <property type="entry name" value="AP2/ERF_dom_sf"/>
</dbReference>
<evidence type="ECO:0000313" key="11">
    <source>
        <dbReference type="RefSeq" id="XP_009798818.1"/>
    </source>
</evidence>
<dbReference type="Proteomes" id="UP000189701">
    <property type="component" value="Unplaced"/>
</dbReference>
<dbReference type="RefSeq" id="XP_009798818.1">
    <property type="nucleotide sequence ID" value="XM_009800516.1"/>
</dbReference>
<sequence>MYEQTTISDSDLSVLENIKFHLLNDNDFSQIYSTFDQCFSNAEIINSPDSSFGSSPTEEISWGDMLTSVNTTWQRVDNLEYKEETKKNHVVARGVHAPQDWNRYRGVRRRPWGKFAAEIRNPDRKGARLWLGTYETPEDAALAYDQAAYKIRGSKARLNFPHLIGSNISEPVRVAPRRRCLSPEISSSSFSLSFVENVPLKKRKLEGNIG</sequence>
<accession>A0A1U7Y6R6</accession>
<dbReference type="SUPFAM" id="SSF54171">
    <property type="entry name" value="DNA-binding domain"/>
    <property type="match status" value="1"/>
</dbReference>
<name>A0A1U7Y6R6_NICSY</name>
<dbReference type="SMART" id="SM00380">
    <property type="entry name" value="AP2"/>
    <property type="match status" value="1"/>
</dbReference>
<dbReference type="RefSeq" id="XP_009798817.1">
    <property type="nucleotide sequence ID" value="XM_009800515.1"/>
</dbReference>
<dbReference type="PROSITE" id="PS51032">
    <property type="entry name" value="AP2_ERF"/>
    <property type="match status" value="1"/>
</dbReference>
<dbReference type="GO" id="GO:0003700">
    <property type="term" value="F:DNA-binding transcription factor activity"/>
    <property type="evidence" value="ECO:0007669"/>
    <property type="project" value="InterPro"/>
</dbReference>
<protein>
    <submittedName>
        <fullName evidence="10">Ethylene-responsive transcription factor 2-like isoform X1</fullName>
    </submittedName>
    <submittedName>
        <fullName evidence="11">Ethylene-responsive transcription factor 2-like isoform X2</fullName>
    </submittedName>
</protein>
<keyword evidence="3" id="KW-0611">Plant defense</keyword>
<evidence type="ECO:0000256" key="7">
    <source>
        <dbReference type="ARBA" id="ARBA00023242"/>
    </source>
</evidence>
<dbReference type="Pfam" id="PF00847">
    <property type="entry name" value="AP2"/>
    <property type="match status" value="1"/>
</dbReference>
<evidence type="ECO:0000313" key="10">
    <source>
        <dbReference type="RefSeq" id="XP_009798817.1"/>
    </source>
</evidence>
<evidence type="ECO:0000256" key="5">
    <source>
        <dbReference type="ARBA" id="ARBA00023125"/>
    </source>
</evidence>
<evidence type="ECO:0000256" key="6">
    <source>
        <dbReference type="ARBA" id="ARBA00023163"/>
    </source>
</evidence>
<organism evidence="9 11">
    <name type="scientific">Nicotiana sylvestris</name>
    <name type="common">Wood tobacco</name>
    <name type="synonym">South American tobacco</name>
    <dbReference type="NCBI Taxonomy" id="4096"/>
    <lineage>
        <taxon>Eukaryota</taxon>
        <taxon>Viridiplantae</taxon>
        <taxon>Streptophyta</taxon>
        <taxon>Embryophyta</taxon>
        <taxon>Tracheophyta</taxon>
        <taxon>Spermatophyta</taxon>
        <taxon>Magnoliopsida</taxon>
        <taxon>eudicotyledons</taxon>
        <taxon>Gunneridae</taxon>
        <taxon>Pentapetalae</taxon>
        <taxon>asterids</taxon>
        <taxon>lamiids</taxon>
        <taxon>Solanales</taxon>
        <taxon>Solanaceae</taxon>
        <taxon>Nicotianoideae</taxon>
        <taxon>Nicotianeae</taxon>
        <taxon>Nicotiana</taxon>
    </lineage>
</organism>
<evidence type="ECO:0000313" key="9">
    <source>
        <dbReference type="Proteomes" id="UP000189701"/>
    </source>
</evidence>
<evidence type="ECO:0000256" key="4">
    <source>
        <dbReference type="ARBA" id="ARBA00023015"/>
    </source>
</evidence>